<dbReference type="Proteomes" id="UP000191931">
    <property type="component" value="Unassembled WGS sequence"/>
</dbReference>
<organism evidence="1 2">
    <name type="scientific">Desulfamplus magnetovallimortis</name>
    <dbReference type="NCBI Taxonomy" id="1246637"/>
    <lineage>
        <taxon>Bacteria</taxon>
        <taxon>Pseudomonadati</taxon>
        <taxon>Thermodesulfobacteriota</taxon>
        <taxon>Desulfobacteria</taxon>
        <taxon>Desulfobacterales</taxon>
        <taxon>Desulfobacteraceae</taxon>
        <taxon>Desulfamplus</taxon>
    </lineage>
</organism>
<proteinExistence type="predicted"/>
<sequence>MNGKILINTNIIRLLQAWVELYKDELLANLEIAISA</sequence>
<evidence type="ECO:0000313" key="1">
    <source>
        <dbReference type="EMBL" id="SLM30999.1"/>
    </source>
</evidence>
<evidence type="ECO:0000313" key="2">
    <source>
        <dbReference type="Proteomes" id="UP000191931"/>
    </source>
</evidence>
<name>A0A1W1HES8_9BACT</name>
<protein>
    <submittedName>
        <fullName evidence="1">Uncharacterized protein</fullName>
    </submittedName>
</protein>
<reference evidence="1 2" key="1">
    <citation type="submission" date="2017-03" db="EMBL/GenBank/DDBJ databases">
        <authorList>
            <person name="Afonso C.L."/>
            <person name="Miller P.J."/>
            <person name="Scott M.A."/>
            <person name="Spackman E."/>
            <person name="Goraichik I."/>
            <person name="Dimitrov K.M."/>
            <person name="Suarez D.L."/>
            <person name="Swayne D.E."/>
        </authorList>
    </citation>
    <scope>NUCLEOTIDE SEQUENCE [LARGE SCALE GENOMIC DNA]</scope>
    <source>
        <strain evidence="1">PRJEB14757</strain>
    </source>
</reference>
<dbReference type="AlphaFoldDB" id="A0A1W1HES8"/>
<gene>
    <name evidence="1" type="ORF">MTBBW1_2590002</name>
</gene>
<accession>A0A1W1HES8</accession>
<keyword evidence="2" id="KW-1185">Reference proteome</keyword>
<dbReference type="EMBL" id="FWEV01000178">
    <property type="protein sequence ID" value="SLM30999.1"/>
    <property type="molecule type" value="Genomic_DNA"/>
</dbReference>